<dbReference type="InterPro" id="IPR045620">
    <property type="entry name" value="DUF6442"/>
</dbReference>
<evidence type="ECO:0000313" key="5">
    <source>
        <dbReference type="Proteomes" id="UP000775500"/>
    </source>
</evidence>
<reference evidence="2 4" key="1">
    <citation type="submission" date="2020-08" db="EMBL/GenBank/DDBJ databases">
        <title>Genomic Encyclopedia of Type Strains, Phase IV (KMG-IV): sequencing the most valuable type-strain genomes for metagenomic binning, comparative biology and taxonomic classification.</title>
        <authorList>
            <person name="Goeker M."/>
        </authorList>
    </citation>
    <scope>NUCLEOTIDE SEQUENCE [LARGE SCALE GENOMIC DNA]</scope>
    <source>
        <strain evidence="2 4">DSM 26963</strain>
    </source>
</reference>
<evidence type="ECO:0000313" key="3">
    <source>
        <dbReference type="EMBL" id="MBM6830743.1"/>
    </source>
</evidence>
<keyword evidence="5" id="KW-1185">Reference proteome</keyword>
<dbReference type="Proteomes" id="UP000521313">
    <property type="component" value="Unassembled WGS sequence"/>
</dbReference>
<dbReference type="RefSeq" id="WP_183374929.1">
    <property type="nucleotide sequence ID" value="NZ_CAWVLV010000015.1"/>
</dbReference>
<gene>
    <name evidence="3" type="ORF">H5982_01285</name>
    <name evidence="2" type="ORF">HNQ43_000758</name>
</gene>
<reference evidence="3" key="2">
    <citation type="submission" date="2020-08" db="EMBL/GenBank/DDBJ databases">
        <authorList>
            <person name="Cejkova D."/>
            <person name="Kubasova T."/>
            <person name="Jahodarova E."/>
            <person name="Rychlik I."/>
        </authorList>
    </citation>
    <scope>NUCLEOTIDE SEQUENCE</scope>
    <source>
        <strain evidence="3">An423</strain>
    </source>
</reference>
<organism evidence="2 4">
    <name type="scientific">Faecalicoccus acidiformans</name>
    <dbReference type="NCBI Taxonomy" id="915173"/>
    <lineage>
        <taxon>Bacteria</taxon>
        <taxon>Bacillati</taxon>
        <taxon>Bacillota</taxon>
        <taxon>Erysipelotrichia</taxon>
        <taxon>Erysipelotrichales</taxon>
        <taxon>Erysipelotrichaceae</taxon>
        <taxon>Faecalicoccus</taxon>
    </lineage>
</organism>
<comment type="caution">
    <text evidence="2">The sequence shown here is derived from an EMBL/GenBank/DDBJ whole genome shotgun (WGS) entry which is preliminary data.</text>
</comment>
<protein>
    <submittedName>
        <fullName evidence="2">Putative membrane protein</fullName>
    </submittedName>
</protein>
<keyword evidence="1" id="KW-0812">Transmembrane</keyword>
<dbReference type="AlphaFoldDB" id="A0A7W8D365"/>
<dbReference type="EMBL" id="JACJLU010000001">
    <property type="protein sequence ID" value="MBM6830743.1"/>
    <property type="molecule type" value="Genomic_DNA"/>
</dbReference>
<reference evidence="3 5" key="3">
    <citation type="journal article" date="2021" name="Sci. Rep.">
        <title>The distribution of antibiotic resistance genes in chicken gut microbiota commensals.</title>
        <authorList>
            <person name="Juricova H."/>
            <person name="Matiasovicova J."/>
            <person name="Kubasova T."/>
            <person name="Cejkova D."/>
            <person name="Rychlik I."/>
        </authorList>
    </citation>
    <scope>NUCLEOTIDE SEQUENCE [LARGE SCALE GENOMIC DNA]</scope>
    <source>
        <strain evidence="3 5">An423</strain>
    </source>
</reference>
<feature type="transmembrane region" description="Helical" evidence="1">
    <location>
        <begin position="58"/>
        <end position="81"/>
    </location>
</feature>
<accession>A0A7W8D365</accession>
<dbReference type="Proteomes" id="UP000775500">
    <property type="component" value="Unassembled WGS sequence"/>
</dbReference>
<dbReference type="EMBL" id="JACHHD010000006">
    <property type="protein sequence ID" value="MBB5184715.1"/>
    <property type="molecule type" value="Genomic_DNA"/>
</dbReference>
<sequence length="117" mass="13267">MNKDEILRRSRNENIDGDEREVLLTKSAENNGFKAIAILSGSLMALGCIGLASGDVTILGIQMPFDILMSLIWFIGMGVECYSKYQIRKKKKYLVYLFACFILCAGIVIKSLWRYFL</sequence>
<dbReference type="Pfam" id="PF20040">
    <property type="entry name" value="DUF6442"/>
    <property type="match status" value="1"/>
</dbReference>
<evidence type="ECO:0000256" key="1">
    <source>
        <dbReference type="SAM" id="Phobius"/>
    </source>
</evidence>
<evidence type="ECO:0000313" key="4">
    <source>
        <dbReference type="Proteomes" id="UP000521313"/>
    </source>
</evidence>
<keyword evidence="1" id="KW-0472">Membrane</keyword>
<proteinExistence type="predicted"/>
<feature type="transmembrane region" description="Helical" evidence="1">
    <location>
        <begin position="93"/>
        <end position="113"/>
    </location>
</feature>
<name>A0A7W8D365_9FIRM</name>
<evidence type="ECO:0000313" key="2">
    <source>
        <dbReference type="EMBL" id="MBB5184715.1"/>
    </source>
</evidence>
<keyword evidence="1" id="KW-1133">Transmembrane helix</keyword>
<feature type="transmembrane region" description="Helical" evidence="1">
    <location>
        <begin position="33"/>
        <end position="52"/>
    </location>
</feature>